<evidence type="ECO:0000313" key="6">
    <source>
        <dbReference type="Proteomes" id="UP000277577"/>
    </source>
</evidence>
<feature type="coiled-coil region" evidence="1">
    <location>
        <begin position="54"/>
        <end position="84"/>
    </location>
</feature>
<keyword evidence="2" id="KW-0812">Transmembrane</keyword>
<dbReference type="PATRIC" id="fig|28084.5.peg.1111"/>
<keyword evidence="2" id="KW-1133">Transmembrane helix</keyword>
<protein>
    <submittedName>
        <fullName evidence="3">Tfp pilus assembly protein PilN</fullName>
    </submittedName>
</protein>
<dbReference type="PANTHER" id="PTHR40278:SF2">
    <property type="entry name" value="TYPE IV PILUS INNER MEMBRANE COMPONENT PILN"/>
    <property type="match status" value="1"/>
</dbReference>
<name>A0A0W0S7E4_9GAMM</name>
<keyword evidence="6" id="KW-1185">Reference proteome</keyword>
<evidence type="ECO:0000256" key="1">
    <source>
        <dbReference type="SAM" id="Coils"/>
    </source>
</evidence>
<organism evidence="3 5">
    <name type="scientific">Legionella cherrii</name>
    <dbReference type="NCBI Taxonomy" id="28084"/>
    <lineage>
        <taxon>Bacteria</taxon>
        <taxon>Pseudomonadati</taxon>
        <taxon>Pseudomonadota</taxon>
        <taxon>Gammaproteobacteria</taxon>
        <taxon>Legionellales</taxon>
        <taxon>Legionellaceae</taxon>
        <taxon>Legionella</taxon>
    </lineage>
</organism>
<dbReference type="EMBL" id="LNXW01000013">
    <property type="protein sequence ID" value="KTC79009.1"/>
    <property type="molecule type" value="Genomic_DNA"/>
</dbReference>
<dbReference type="GO" id="GO:0043107">
    <property type="term" value="P:type IV pilus-dependent motility"/>
    <property type="evidence" value="ECO:0007669"/>
    <property type="project" value="TreeGrafter"/>
</dbReference>
<keyword evidence="2" id="KW-0472">Membrane</keyword>
<evidence type="ECO:0000256" key="2">
    <source>
        <dbReference type="SAM" id="Phobius"/>
    </source>
</evidence>
<dbReference type="GO" id="GO:0043683">
    <property type="term" value="P:type IV pilus assembly"/>
    <property type="evidence" value="ECO:0007669"/>
    <property type="project" value="TreeGrafter"/>
</dbReference>
<keyword evidence="1" id="KW-0175">Coiled coil</keyword>
<evidence type="ECO:0000313" key="4">
    <source>
        <dbReference type="EMBL" id="VEB36363.1"/>
    </source>
</evidence>
<reference evidence="3 5" key="1">
    <citation type="submission" date="2015-11" db="EMBL/GenBank/DDBJ databases">
        <title>Genomic analysis of 38 Legionella species identifies large and diverse effector repertoires.</title>
        <authorList>
            <person name="Burstein D."/>
            <person name="Amaro F."/>
            <person name="Zusman T."/>
            <person name="Lifshitz Z."/>
            <person name="Cohen O."/>
            <person name="Gilbert J.A."/>
            <person name="Pupko T."/>
            <person name="Shuman H.A."/>
            <person name="Segal G."/>
        </authorList>
    </citation>
    <scope>NUCLEOTIDE SEQUENCE [LARGE SCALE GENOMIC DNA]</scope>
    <source>
        <strain evidence="3 5">ORW</strain>
    </source>
</reference>
<gene>
    <name evidence="3" type="primary">pilN</name>
    <name evidence="3" type="ORF">Lche_1029</name>
    <name evidence="4" type="ORF">NCTC11976_01671</name>
</gene>
<sequence>MTQINLLPWRELKREQEKKLFTIMLLVCVVAAAFIVFLINSYASGLVSNQITRNQMLQKEINAMDAQLKEIKNLEKTREMLISRMSIVQHLQSTRTLMVHLFDELINITPSGVYLTQVEGKNDIISVLGYTESNTFVSMLMRNIENNDWLHNPVLSEIKREENDKDKDKEKQQSTENEFKLTFVLSPQFQIGIIL</sequence>
<dbReference type="AlphaFoldDB" id="A0A0W0S7E4"/>
<dbReference type="InterPro" id="IPR052534">
    <property type="entry name" value="Extracell_DNA_Util/SecSys_Comp"/>
</dbReference>
<dbReference type="Pfam" id="PF05137">
    <property type="entry name" value="PilN"/>
    <property type="match status" value="1"/>
</dbReference>
<evidence type="ECO:0000313" key="3">
    <source>
        <dbReference type="EMBL" id="KTC79009.1"/>
    </source>
</evidence>
<dbReference type="STRING" id="28084.Lche_1029"/>
<dbReference type="EMBL" id="LR134173">
    <property type="protein sequence ID" value="VEB36363.1"/>
    <property type="molecule type" value="Genomic_DNA"/>
</dbReference>
<dbReference type="RefSeq" id="WP_028382184.1">
    <property type="nucleotide sequence ID" value="NZ_CAAAIT010000002.1"/>
</dbReference>
<proteinExistence type="predicted"/>
<dbReference type="InterPro" id="IPR007813">
    <property type="entry name" value="PilN"/>
</dbReference>
<evidence type="ECO:0000313" key="5">
    <source>
        <dbReference type="Proteomes" id="UP000054921"/>
    </source>
</evidence>
<dbReference type="Proteomes" id="UP000277577">
    <property type="component" value="Chromosome"/>
</dbReference>
<feature type="transmembrane region" description="Helical" evidence="2">
    <location>
        <begin position="20"/>
        <end position="43"/>
    </location>
</feature>
<dbReference type="PANTHER" id="PTHR40278">
    <property type="entry name" value="DNA UTILIZATION PROTEIN HOFN"/>
    <property type="match status" value="1"/>
</dbReference>
<reference evidence="4 6" key="2">
    <citation type="submission" date="2018-12" db="EMBL/GenBank/DDBJ databases">
        <authorList>
            <consortium name="Pathogen Informatics"/>
        </authorList>
    </citation>
    <scope>NUCLEOTIDE SEQUENCE [LARGE SCALE GENOMIC DNA]</scope>
    <source>
        <strain evidence="4 6">NCTC11976</strain>
    </source>
</reference>
<dbReference type="OrthoDB" id="5296173at2"/>
<dbReference type="Proteomes" id="UP000054921">
    <property type="component" value="Unassembled WGS sequence"/>
</dbReference>
<accession>A0A0W0S7E4</accession>